<gene>
    <name evidence="1" type="ORF">GFK26_18340</name>
</gene>
<name>A0A5Q0M5X7_VARPD</name>
<dbReference type="RefSeq" id="WP_153283206.1">
    <property type="nucleotide sequence ID" value="NZ_CP045644.1"/>
</dbReference>
<dbReference type="AlphaFoldDB" id="A0A5Q0M5X7"/>
<evidence type="ECO:0000313" key="2">
    <source>
        <dbReference type="Proteomes" id="UP000326780"/>
    </source>
</evidence>
<dbReference type="EMBL" id="CP045644">
    <property type="protein sequence ID" value="QFZ84588.1"/>
    <property type="molecule type" value="Genomic_DNA"/>
</dbReference>
<sequence>MQTNSPFTTHRDGPIDINFTQLQGTIQASQVQLEAAFGAPQKPENADNVTTTWALLFTDGQVVATIYDWHKRNSDPAEVITWNIGGKFPNGRQAVEMVHAGFRAANGLNAAPARSAA</sequence>
<dbReference type="Proteomes" id="UP000326780">
    <property type="component" value="Chromosome"/>
</dbReference>
<proteinExistence type="predicted"/>
<organism evidence="1 2">
    <name type="scientific">Variovorax paradoxus</name>
    <dbReference type="NCBI Taxonomy" id="34073"/>
    <lineage>
        <taxon>Bacteria</taxon>
        <taxon>Pseudomonadati</taxon>
        <taxon>Pseudomonadota</taxon>
        <taxon>Betaproteobacteria</taxon>
        <taxon>Burkholderiales</taxon>
        <taxon>Comamonadaceae</taxon>
        <taxon>Variovorax</taxon>
    </lineage>
</organism>
<protein>
    <submittedName>
        <fullName evidence="1">Uncharacterized protein</fullName>
    </submittedName>
</protein>
<accession>A0A5Q0M5X7</accession>
<evidence type="ECO:0000313" key="1">
    <source>
        <dbReference type="EMBL" id="QFZ84588.1"/>
    </source>
</evidence>
<reference evidence="1 2" key="1">
    <citation type="submission" date="2019-10" db="EMBL/GenBank/DDBJ databases">
        <title>Complete genome sequence of Variovorax paradoxus 5C-2.</title>
        <authorList>
            <person name="Gogoleva N.E."/>
            <person name="Balkin A.S."/>
        </authorList>
    </citation>
    <scope>NUCLEOTIDE SEQUENCE [LARGE SCALE GENOMIC DNA]</scope>
    <source>
        <strain evidence="1 2">5C-2</strain>
    </source>
</reference>